<dbReference type="GO" id="GO:0005737">
    <property type="term" value="C:cytoplasm"/>
    <property type="evidence" value="ECO:0007669"/>
    <property type="project" value="UniProtKB-SubCell"/>
</dbReference>
<keyword evidence="1 6" id="KW-0963">Cytoplasm</keyword>
<keyword evidence="2 6" id="KW-0489">Methyltransferase</keyword>
<dbReference type="InterPro" id="IPR002052">
    <property type="entry name" value="DNA_methylase_N6_adenine_CS"/>
</dbReference>
<dbReference type="InterPro" id="IPR029063">
    <property type="entry name" value="SAM-dependent_MTases_sf"/>
</dbReference>
<comment type="subcellular location">
    <subcellularLocation>
        <location evidence="6">Cytoplasm</location>
    </subcellularLocation>
</comment>
<dbReference type="HAMAP" id="MF_01872">
    <property type="entry name" value="tRNA_methyltr_YfiC"/>
    <property type="match status" value="1"/>
</dbReference>
<keyword evidence="9" id="KW-1185">Reference proteome</keyword>
<dbReference type="PANTHER" id="PTHR47739">
    <property type="entry name" value="TRNA1(VAL) (ADENINE(37)-N6)-METHYLTRANSFERASE"/>
    <property type="match status" value="1"/>
</dbReference>
<evidence type="ECO:0000256" key="4">
    <source>
        <dbReference type="ARBA" id="ARBA00022691"/>
    </source>
</evidence>
<keyword evidence="5 6" id="KW-0819">tRNA processing</keyword>
<comment type="similarity">
    <text evidence="6">Belongs to the methyltransferase superfamily. tRNA (adenine-N(6)-)-methyltransferase family.</text>
</comment>
<evidence type="ECO:0000259" key="7">
    <source>
        <dbReference type="Pfam" id="PF05175"/>
    </source>
</evidence>
<gene>
    <name evidence="8" type="ORF">BCY91_07085</name>
</gene>
<dbReference type="AlphaFoldDB" id="A0A419S573"/>
<dbReference type="EMBL" id="MBTA01000025">
    <property type="protein sequence ID" value="RKD15265.1"/>
    <property type="molecule type" value="Genomic_DNA"/>
</dbReference>
<keyword evidence="3 6" id="KW-0808">Transferase</keyword>
<evidence type="ECO:0000256" key="3">
    <source>
        <dbReference type="ARBA" id="ARBA00022679"/>
    </source>
</evidence>
<dbReference type="GO" id="GO:0003676">
    <property type="term" value="F:nucleic acid binding"/>
    <property type="evidence" value="ECO:0007669"/>
    <property type="project" value="InterPro"/>
</dbReference>
<comment type="caution">
    <text evidence="8">The sequence shown here is derived from an EMBL/GenBank/DDBJ whole genome shotgun (WGS) entry which is preliminary data.</text>
</comment>
<dbReference type="SUPFAM" id="SSF53335">
    <property type="entry name" value="S-adenosyl-L-methionine-dependent methyltransferases"/>
    <property type="match status" value="1"/>
</dbReference>
<dbReference type="Proteomes" id="UP000283433">
    <property type="component" value="Unassembled WGS sequence"/>
</dbReference>
<sequence>MSLFHFKQFVINQEACPMKINTDGVLLGAMVDLAGAKQILDIGTGTGVIALMMAQRNSGAQIDAIDIDAAAAERSKQNFENSLFRAQLKSYHHGFKEFFELYPHSKYDLIVSNPPYHLNALQSPKEKTNLSKHTTQQFFFDLLLASKSHLAKNGRLVMVLPVETSLMLQTTAKDFGLYPHHIVKIKSYPDKAHIRHVISFSLSDDEALSFSDFCIYDQQSVHSLQYKALLKDFFKIF</sequence>
<organism evidence="8 9">
    <name type="scientific">Pelobium manganitolerans</name>
    <dbReference type="NCBI Taxonomy" id="1842495"/>
    <lineage>
        <taxon>Bacteria</taxon>
        <taxon>Pseudomonadati</taxon>
        <taxon>Bacteroidota</taxon>
        <taxon>Sphingobacteriia</taxon>
        <taxon>Sphingobacteriales</taxon>
        <taxon>Sphingobacteriaceae</taxon>
        <taxon>Pelobium</taxon>
    </lineage>
</organism>
<evidence type="ECO:0000256" key="6">
    <source>
        <dbReference type="HAMAP-Rule" id="MF_01872"/>
    </source>
</evidence>
<dbReference type="GO" id="GO:0008033">
    <property type="term" value="P:tRNA processing"/>
    <property type="evidence" value="ECO:0007669"/>
    <property type="project" value="UniProtKB-UniRule"/>
</dbReference>
<proteinExistence type="inferred from homology"/>
<accession>A0A419S573</accession>
<comment type="catalytic activity">
    <reaction evidence="6">
        <text>adenosine(37) in tRNA1(Val) + S-adenosyl-L-methionine = N(6)-methyladenosine(37) in tRNA1(Val) + S-adenosyl-L-homocysteine + H(+)</text>
        <dbReference type="Rhea" id="RHEA:43160"/>
        <dbReference type="Rhea" id="RHEA-COMP:10369"/>
        <dbReference type="Rhea" id="RHEA-COMP:10370"/>
        <dbReference type="ChEBI" id="CHEBI:15378"/>
        <dbReference type="ChEBI" id="CHEBI:57856"/>
        <dbReference type="ChEBI" id="CHEBI:59789"/>
        <dbReference type="ChEBI" id="CHEBI:74411"/>
        <dbReference type="ChEBI" id="CHEBI:74449"/>
        <dbReference type="EC" id="2.1.1.223"/>
    </reaction>
</comment>
<comment type="function">
    <text evidence="6">Specifically methylates the adenine in position 37 of tRNA(1)(Val) (anticodon cmo5UAC).</text>
</comment>
<dbReference type="PANTHER" id="PTHR47739:SF1">
    <property type="entry name" value="TRNA1(VAL) (ADENINE(37)-N6)-METHYLTRANSFERASE"/>
    <property type="match status" value="1"/>
</dbReference>
<evidence type="ECO:0000256" key="1">
    <source>
        <dbReference type="ARBA" id="ARBA00022490"/>
    </source>
</evidence>
<dbReference type="GO" id="GO:0016430">
    <property type="term" value="F:tRNA (adenine-N6)-methyltransferase activity"/>
    <property type="evidence" value="ECO:0007669"/>
    <property type="project" value="UniProtKB-UniRule"/>
</dbReference>
<dbReference type="InterPro" id="IPR007848">
    <property type="entry name" value="Small_mtfrase_dom"/>
</dbReference>
<dbReference type="Pfam" id="PF05175">
    <property type="entry name" value="MTS"/>
    <property type="match status" value="1"/>
</dbReference>
<dbReference type="CDD" id="cd02440">
    <property type="entry name" value="AdoMet_MTases"/>
    <property type="match status" value="1"/>
</dbReference>
<reference evidence="8 9" key="1">
    <citation type="submission" date="2016-07" db="EMBL/GenBank/DDBJ databases">
        <title>Genome of Pelobium manganitolerans.</title>
        <authorList>
            <person name="Wu S."/>
            <person name="Wang G."/>
        </authorList>
    </citation>
    <scope>NUCLEOTIDE SEQUENCE [LARGE SCALE GENOMIC DNA]</scope>
    <source>
        <strain evidence="8 9">YS-25</strain>
    </source>
</reference>
<evidence type="ECO:0000256" key="2">
    <source>
        <dbReference type="ARBA" id="ARBA00022603"/>
    </source>
</evidence>
<dbReference type="PROSITE" id="PS00092">
    <property type="entry name" value="N6_MTASE"/>
    <property type="match status" value="1"/>
</dbReference>
<dbReference type="EC" id="2.1.1.223" evidence="6"/>
<name>A0A419S573_9SPHI</name>
<keyword evidence="4 6" id="KW-0949">S-adenosyl-L-methionine</keyword>
<protein>
    <recommendedName>
        <fullName evidence="6">tRNA1(Val) (adenine(37)-N6)-methyltransferase</fullName>
        <ecNumber evidence="6">2.1.1.223</ecNumber>
    </recommendedName>
    <alternativeName>
        <fullName evidence="6">tRNA m6A37 methyltransferase</fullName>
    </alternativeName>
</protein>
<evidence type="ECO:0000313" key="9">
    <source>
        <dbReference type="Proteomes" id="UP000283433"/>
    </source>
</evidence>
<dbReference type="RefSeq" id="WP_120182232.1">
    <property type="nucleotide sequence ID" value="NZ_MBTA01000025.1"/>
</dbReference>
<dbReference type="PRINTS" id="PR00507">
    <property type="entry name" value="N12N6MTFRASE"/>
</dbReference>
<evidence type="ECO:0000313" key="8">
    <source>
        <dbReference type="EMBL" id="RKD15265.1"/>
    </source>
</evidence>
<evidence type="ECO:0000256" key="5">
    <source>
        <dbReference type="ARBA" id="ARBA00022694"/>
    </source>
</evidence>
<dbReference type="Gene3D" id="3.40.50.150">
    <property type="entry name" value="Vaccinia Virus protein VP39"/>
    <property type="match status" value="1"/>
</dbReference>
<dbReference type="InterPro" id="IPR022882">
    <property type="entry name" value="tRNA_adenine-N6_MeTrfase"/>
</dbReference>
<feature type="domain" description="Methyltransferase small" evidence="7">
    <location>
        <begin position="30"/>
        <end position="160"/>
    </location>
</feature>
<dbReference type="OrthoDB" id="5383291at2"/>
<dbReference type="GO" id="GO:0032259">
    <property type="term" value="P:methylation"/>
    <property type="evidence" value="ECO:0007669"/>
    <property type="project" value="UniProtKB-KW"/>
</dbReference>
<dbReference type="InterPro" id="IPR050210">
    <property type="entry name" value="tRNA_Adenine-N(6)_MTase"/>
</dbReference>